<dbReference type="EMBL" id="FNLM01000034">
    <property type="protein sequence ID" value="SDU24607.1"/>
    <property type="molecule type" value="Genomic_DNA"/>
</dbReference>
<evidence type="ECO:0000313" key="1">
    <source>
        <dbReference type="EMBL" id="SDU24607.1"/>
    </source>
</evidence>
<name>A0A1H2GY81_9ACTN</name>
<evidence type="ECO:0000313" key="2">
    <source>
        <dbReference type="Proteomes" id="UP000183180"/>
    </source>
</evidence>
<gene>
    <name evidence="1" type="ORF">SAMN04488548_134175</name>
</gene>
<dbReference type="AlphaFoldDB" id="A0A1H2GY81"/>
<proteinExistence type="predicted"/>
<reference evidence="1 2" key="1">
    <citation type="submission" date="2016-10" db="EMBL/GenBank/DDBJ databases">
        <authorList>
            <person name="de Groot N.N."/>
        </authorList>
    </citation>
    <scope>NUCLEOTIDE SEQUENCE [LARGE SCALE GENOMIC DNA]</scope>
    <source>
        <strain evidence="1 2">DSM 44215</strain>
    </source>
</reference>
<sequence length="41" mass="4753">MSAQYYPELAERVTRQADDLPELYGDFDFTTTRNVSPPTRT</sequence>
<dbReference type="RefSeq" id="WP_342028590.1">
    <property type="nucleotide sequence ID" value="NZ_FNLM01000034.1"/>
</dbReference>
<organism evidence="1 2">
    <name type="scientific">Gordonia westfalica</name>
    <dbReference type="NCBI Taxonomy" id="158898"/>
    <lineage>
        <taxon>Bacteria</taxon>
        <taxon>Bacillati</taxon>
        <taxon>Actinomycetota</taxon>
        <taxon>Actinomycetes</taxon>
        <taxon>Mycobacteriales</taxon>
        <taxon>Gordoniaceae</taxon>
        <taxon>Gordonia</taxon>
    </lineage>
</organism>
<dbReference type="Proteomes" id="UP000183180">
    <property type="component" value="Unassembled WGS sequence"/>
</dbReference>
<accession>A0A1H2GY81</accession>
<protein>
    <submittedName>
        <fullName evidence="1">Uncharacterized protein</fullName>
    </submittedName>
</protein>
<dbReference type="STRING" id="158898.SAMN04488548_134175"/>